<dbReference type="AlphaFoldDB" id="A0A075GKW1"/>
<dbReference type="EMBL" id="KF900652">
    <property type="protein sequence ID" value="AIF02507.1"/>
    <property type="molecule type" value="Genomic_DNA"/>
</dbReference>
<name>A0A075GKW1_9EURY</name>
<organism evidence="1">
    <name type="scientific">uncultured marine group II/III euryarchaeote KM3_157_F03</name>
    <dbReference type="NCBI Taxonomy" id="1457904"/>
    <lineage>
        <taxon>Archaea</taxon>
        <taxon>Methanobacteriati</taxon>
        <taxon>Methanobacteriota</taxon>
        <taxon>environmental samples</taxon>
    </lineage>
</organism>
<protein>
    <submittedName>
        <fullName evidence="1">Uncharacterized protein</fullName>
    </submittedName>
</protein>
<sequence>MSKVHEGGTMPNMVTLQGEEDSFFLSLKERLERIDINTDSPDGVHIVCWHSGPAVECDLVIRPSTSNPYPCEVHCELVLHDLYIPSGSGVWGPKEIEHQISWLNNPVGERPQGDARYWIHVRDVVDMISVLFANLPNGVIDVSGRRCWSHEAMSSELEMLFKRVKAAESKTFQLDNLKIFEPNTEPMVSPPRSNLGPLHTACQKAGLNGWHPVVPFRIGLMESIAHQLP</sequence>
<reference evidence="1" key="1">
    <citation type="journal article" date="2014" name="Genome Biol. Evol.">
        <title>Pangenome evidence for extensive interdomain horizontal transfer affecting lineage core and shell genes in uncultured planktonic thaumarchaeota and euryarchaeota.</title>
        <authorList>
            <person name="Deschamps P."/>
            <person name="Zivanovic Y."/>
            <person name="Moreira D."/>
            <person name="Rodriguez-Valera F."/>
            <person name="Lopez-Garcia P."/>
        </authorList>
    </citation>
    <scope>NUCLEOTIDE SEQUENCE</scope>
</reference>
<proteinExistence type="predicted"/>
<accession>A0A075GKW1</accession>
<evidence type="ECO:0000313" key="1">
    <source>
        <dbReference type="EMBL" id="AIF02507.1"/>
    </source>
</evidence>